<dbReference type="AlphaFoldDB" id="A0A841BNH7"/>
<comment type="caution">
    <text evidence="1">The sequence shown here is derived from an EMBL/GenBank/DDBJ whole genome shotgun (WGS) entry which is preliminary data.</text>
</comment>
<dbReference type="EMBL" id="JACHMN010000002">
    <property type="protein sequence ID" value="MBB5868360.1"/>
    <property type="molecule type" value="Genomic_DNA"/>
</dbReference>
<protein>
    <submittedName>
        <fullName evidence="1">Uncharacterized protein</fullName>
    </submittedName>
</protein>
<accession>A0A841BNH7</accession>
<name>A0A841BNH7_9ACTN</name>
<organism evidence="1 2">
    <name type="scientific">Allocatelliglobosispora scoriae</name>
    <dbReference type="NCBI Taxonomy" id="643052"/>
    <lineage>
        <taxon>Bacteria</taxon>
        <taxon>Bacillati</taxon>
        <taxon>Actinomycetota</taxon>
        <taxon>Actinomycetes</taxon>
        <taxon>Micromonosporales</taxon>
        <taxon>Micromonosporaceae</taxon>
        <taxon>Allocatelliglobosispora</taxon>
    </lineage>
</organism>
<dbReference type="Proteomes" id="UP000587527">
    <property type="component" value="Unassembled WGS sequence"/>
</dbReference>
<evidence type="ECO:0000313" key="2">
    <source>
        <dbReference type="Proteomes" id="UP000587527"/>
    </source>
</evidence>
<sequence length="115" mass="12812">MSAYGPALFVSRRDRAELSEEEQARVFELVRAACLSVGVTGDDGEPAKPSIYGYDQEEQRALGVLLYSSYAYVQMPDEIREDHEEGWRRVGARVAAEIEKQSPGVYAFASYGVEN</sequence>
<gene>
    <name evidence="1" type="ORF">F4553_001739</name>
</gene>
<proteinExistence type="predicted"/>
<keyword evidence="2" id="KW-1185">Reference proteome</keyword>
<evidence type="ECO:0000313" key="1">
    <source>
        <dbReference type="EMBL" id="MBB5868360.1"/>
    </source>
</evidence>
<dbReference type="RefSeq" id="WP_184834237.1">
    <property type="nucleotide sequence ID" value="NZ_JACHMN010000002.1"/>
</dbReference>
<reference evidence="1 2" key="1">
    <citation type="submission" date="2020-08" db="EMBL/GenBank/DDBJ databases">
        <title>Sequencing the genomes of 1000 actinobacteria strains.</title>
        <authorList>
            <person name="Klenk H.-P."/>
        </authorList>
    </citation>
    <scope>NUCLEOTIDE SEQUENCE [LARGE SCALE GENOMIC DNA]</scope>
    <source>
        <strain evidence="1 2">DSM 45362</strain>
    </source>
</reference>